<evidence type="ECO:0000313" key="2">
    <source>
        <dbReference type="EMBL" id="KAF6131038.1"/>
    </source>
</evidence>
<proteinExistence type="predicted"/>
<organism evidence="2 3">
    <name type="scientific">Phyllostomus discolor</name>
    <name type="common">pale spear-nosed bat</name>
    <dbReference type="NCBI Taxonomy" id="89673"/>
    <lineage>
        <taxon>Eukaryota</taxon>
        <taxon>Metazoa</taxon>
        <taxon>Chordata</taxon>
        <taxon>Craniata</taxon>
        <taxon>Vertebrata</taxon>
        <taxon>Euteleostomi</taxon>
        <taxon>Mammalia</taxon>
        <taxon>Eutheria</taxon>
        <taxon>Laurasiatheria</taxon>
        <taxon>Chiroptera</taxon>
        <taxon>Yangochiroptera</taxon>
        <taxon>Phyllostomidae</taxon>
        <taxon>Phyllostominae</taxon>
        <taxon>Phyllostomus</taxon>
    </lineage>
</organism>
<evidence type="ECO:0000256" key="1">
    <source>
        <dbReference type="SAM" id="Phobius"/>
    </source>
</evidence>
<comment type="caution">
    <text evidence="2">The sequence shown here is derived from an EMBL/GenBank/DDBJ whole genome shotgun (WGS) entry which is preliminary data.</text>
</comment>
<keyword evidence="1" id="KW-0472">Membrane</keyword>
<feature type="transmembrane region" description="Helical" evidence="1">
    <location>
        <begin position="30"/>
        <end position="49"/>
    </location>
</feature>
<sequence length="130" mass="15113">MCIKDKSTAFITSVWISVFCKTSSIPSSCFFGIWGFFVGFYSVLVLAPHNREYSLYHGTDVQINSTVCFFHTLPASCLLSFLLHKWDTLFTLLYNFIHFFFNNVKINLTIMLNQKYLFPSLFLTLPPRKL</sequence>
<accession>A0A834BL02</accession>
<gene>
    <name evidence="2" type="ORF">HJG60_007940</name>
</gene>
<reference evidence="2 3" key="1">
    <citation type="journal article" date="2020" name="Nature">
        <title>Six reference-quality genomes reveal evolution of bat adaptations.</title>
        <authorList>
            <person name="Jebb D."/>
            <person name="Huang Z."/>
            <person name="Pippel M."/>
            <person name="Hughes G.M."/>
            <person name="Lavrichenko K."/>
            <person name="Devanna P."/>
            <person name="Winkler S."/>
            <person name="Jermiin L.S."/>
            <person name="Skirmuntt E.C."/>
            <person name="Katzourakis A."/>
            <person name="Burkitt-Gray L."/>
            <person name="Ray D.A."/>
            <person name="Sullivan K.A.M."/>
            <person name="Roscito J.G."/>
            <person name="Kirilenko B.M."/>
            <person name="Davalos L.M."/>
            <person name="Corthals A.P."/>
            <person name="Power M.L."/>
            <person name="Jones G."/>
            <person name="Ransome R.D."/>
            <person name="Dechmann D.K.N."/>
            <person name="Locatelli A.G."/>
            <person name="Puechmaille S.J."/>
            <person name="Fedrigo O."/>
            <person name="Jarvis E.D."/>
            <person name="Hiller M."/>
            <person name="Vernes S.C."/>
            <person name="Myers E.W."/>
            <person name="Teeling E.C."/>
        </authorList>
    </citation>
    <scope>NUCLEOTIDE SEQUENCE [LARGE SCALE GENOMIC DNA]</scope>
    <source>
        <strain evidence="2">Bat1K_MPI-CBG_1</strain>
    </source>
</reference>
<dbReference type="EMBL" id="JABVXQ010000001">
    <property type="protein sequence ID" value="KAF6131038.1"/>
    <property type="molecule type" value="Genomic_DNA"/>
</dbReference>
<feature type="transmembrane region" description="Helical" evidence="1">
    <location>
        <begin position="61"/>
        <end position="83"/>
    </location>
</feature>
<keyword evidence="1" id="KW-0812">Transmembrane</keyword>
<name>A0A834BL02_9CHIR</name>
<evidence type="ECO:0000313" key="3">
    <source>
        <dbReference type="Proteomes" id="UP000664940"/>
    </source>
</evidence>
<protein>
    <submittedName>
        <fullName evidence="2">Uncharacterized protein</fullName>
    </submittedName>
</protein>
<keyword evidence="1" id="KW-1133">Transmembrane helix</keyword>
<dbReference type="AlphaFoldDB" id="A0A834BL02"/>
<dbReference type="Proteomes" id="UP000664940">
    <property type="component" value="Unassembled WGS sequence"/>
</dbReference>
<feature type="transmembrane region" description="Helical" evidence="1">
    <location>
        <begin position="89"/>
        <end position="108"/>
    </location>
</feature>